<gene>
    <name evidence="1" type="ORF">BN1048_02058</name>
</gene>
<dbReference type="eggNOG" id="ENOG502ZJ5S">
    <property type="taxonomic scope" value="Bacteria"/>
</dbReference>
<keyword evidence="2" id="KW-1185">Reference proteome</keyword>
<dbReference type="Proteomes" id="UP000044136">
    <property type="component" value="Unassembled WGS sequence"/>
</dbReference>
<dbReference type="NCBIfam" id="NF040845">
    <property type="entry name" value="lmo0850_fam"/>
    <property type="match status" value="1"/>
</dbReference>
<dbReference type="InterPro" id="IPR049839">
    <property type="entry name" value="Lmo0850-like"/>
</dbReference>
<reference evidence="1 2" key="1">
    <citation type="submission" date="2014-07" db="EMBL/GenBank/DDBJ databases">
        <authorList>
            <person name="Urmite Genomes Urmite Genomes"/>
        </authorList>
    </citation>
    <scope>NUCLEOTIDE SEQUENCE [LARGE SCALE GENOMIC DNA]</scope>
    <source>
        <strain evidence="1 2">13MG44_air</strain>
    </source>
</reference>
<organism evidence="1 2">
    <name type="scientific">Jeotgalicoccus saudimassiliensis</name>
    <dbReference type="NCBI Taxonomy" id="1461582"/>
    <lineage>
        <taxon>Bacteria</taxon>
        <taxon>Bacillati</taxon>
        <taxon>Bacillota</taxon>
        <taxon>Bacilli</taxon>
        <taxon>Bacillales</taxon>
        <taxon>Staphylococcaceae</taxon>
        <taxon>Jeotgalicoccus</taxon>
    </lineage>
</organism>
<dbReference type="AlphaFoldDB" id="A0A078MF86"/>
<name>A0A078MF86_9STAP</name>
<dbReference type="EMBL" id="CCSE01000001">
    <property type="protein sequence ID" value="CEA03361.1"/>
    <property type="molecule type" value="Genomic_DNA"/>
</dbReference>
<sequence>MRKNDKSKVKEVVQMLHELGVKVTVSKSRFEIMNRIANKDQLRLKENNI</sequence>
<proteinExistence type="predicted"/>
<evidence type="ECO:0000313" key="2">
    <source>
        <dbReference type="Proteomes" id="UP000044136"/>
    </source>
</evidence>
<accession>A0A078MF86</accession>
<evidence type="ECO:0000313" key="1">
    <source>
        <dbReference type="EMBL" id="CEA03361.1"/>
    </source>
</evidence>
<dbReference type="HOGENOM" id="CLU_3136617_0_0_9"/>
<dbReference type="RefSeq" id="WP_169516118.1">
    <property type="nucleotide sequence ID" value="NZ_CCSE01000001.1"/>
</dbReference>
<protein>
    <submittedName>
        <fullName evidence="1">Uncharacterized protein</fullName>
    </submittedName>
</protein>